<evidence type="ECO:0000313" key="2">
    <source>
        <dbReference type="EMBL" id="GAH46466.1"/>
    </source>
</evidence>
<dbReference type="GO" id="GO:0051536">
    <property type="term" value="F:iron-sulfur cluster binding"/>
    <property type="evidence" value="ECO:0007669"/>
    <property type="project" value="InterPro"/>
</dbReference>
<feature type="non-terminal residue" evidence="2">
    <location>
        <position position="247"/>
    </location>
</feature>
<dbReference type="PANTHER" id="PTHR30038:SF0">
    <property type="entry name" value="TUNGSTEN-CONTAINING ALDEHYDE FERREDOXIN OXIDOREDUCTASE"/>
    <property type="match status" value="1"/>
</dbReference>
<dbReference type="InterPro" id="IPR013983">
    <property type="entry name" value="Ald_Fedxn_OxRdtase_N"/>
</dbReference>
<sequence length="247" mass="27629">MAGQKFNLLEVDLTEGRVNVLDVTEEVRKYLGGRGLGAKFLWDRVPQGADPLSSENILYFGVGPITGFFGSVLNVSAKSPLTLLRGQSNMNGHFGIELIYAGYNAGLLVTGKANRPVYLYIKDDTVEIRDASHLWGKLNLETQYSLRQELRRELDDQNFRIASIGPAGEHQVRNAGISHDFYHHAARLGMGAVMGSKNLKAVAVRGTRPPKYANPNKLFQMVNTFFHEARLYRAKRRRWGHTTSIPD</sequence>
<accession>X1FLD7</accession>
<gene>
    <name evidence="2" type="ORF">S03H2_14976</name>
</gene>
<dbReference type="Pfam" id="PF02730">
    <property type="entry name" value="AFOR_N"/>
    <property type="match status" value="1"/>
</dbReference>
<dbReference type="InterPro" id="IPR051919">
    <property type="entry name" value="W-dependent_AOR"/>
</dbReference>
<name>X1FLD7_9ZZZZ</name>
<dbReference type="PANTHER" id="PTHR30038">
    <property type="entry name" value="ALDEHYDE FERREDOXIN OXIDOREDUCTASE"/>
    <property type="match status" value="1"/>
</dbReference>
<dbReference type="Gene3D" id="3.60.9.10">
    <property type="entry name" value="Aldehyde ferredoxin oxidoreductase, N-terminal domain"/>
    <property type="match status" value="1"/>
</dbReference>
<dbReference type="GO" id="GO:0016625">
    <property type="term" value="F:oxidoreductase activity, acting on the aldehyde or oxo group of donors, iron-sulfur protein as acceptor"/>
    <property type="evidence" value="ECO:0007669"/>
    <property type="project" value="InterPro"/>
</dbReference>
<dbReference type="SMART" id="SM00790">
    <property type="entry name" value="AFOR_N"/>
    <property type="match status" value="1"/>
</dbReference>
<dbReference type="AlphaFoldDB" id="X1FLD7"/>
<dbReference type="SUPFAM" id="SSF56228">
    <property type="entry name" value="Aldehyde ferredoxin oxidoreductase, N-terminal domain"/>
    <property type="match status" value="1"/>
</dbReference>
<feature type="domain" description="Aldehyde ferredoxin oxidoreductase N-terminal" evidence="1">
    <location>
        <begin position="5"/>
        <end position="208"/>
    </location>
</feature>
<protein>
    <recommendedName>
        <fullName evidence="1">Aldehyde ferredoxin oxidoreductase N-terminal domain-containing protein</fullName>
    </recommendedName>
</protein>
<comment type="caution">
    <text evidence="2">The sequence shown here is derived from an EMBL/GenBank/DDBJ whole genome shotgun (WGS) entry which is preliminary data.</text>
</comment>
<evidence type="ECO:0000259" key="1">
    <source>
        <dbReference type="SMART" id="SM00790"/>
    </source>
</evidence>
<organism evidence="2">
    <name type="scientific">marine sediment metagenome</name>
    <dbReference type="NCBI Taxonomy" id="412755"/>
    <lineage>
        <taxon>unclassified sequences</taxon>
        <taxon>metagenomes</taxon>
        <taxon>ecological metagenomes</taxon>
    </lineage>
</organism>
<proteinExistence type="predicted"/>
<dbReference type="EMBL" id="BARU01007602">
    <property type="protein sequence ID" value="GAH46466.1"/>
    <property type="molecule type" value="Genomic_DNA"/>
</dbReference>
<dbReference type="InterPro" id="IPR036503">
    <property type="entry name" value="Ald_Fedxn_OxRdtase_N_sf"/>
</dbReference>
<reference evidence="2" key="1">
    <citation type="journal article" date="2014" name="Front. Microbiol.">
        <title>High frequency of phylogenetically diverse reductive dehalogenase-homologous genes in deep subseafloor sedimentary metagenomes.</title>
        <authorList>
            <person name="Kawai M."/>
            <person name="Futagami T."/>
            <person name="Toyoda A."/>
            <person name="Takaki Y."/>
            <person name="Nishi S."/>
            <person name="Hori S."/>
            <person name="Arai W."/>
            <person name="Tsubouchi T."/>
            <person name="Morono Y."/>
            <person name="Uchiyama I."/>
            <person name="Ito T."/>
            <person name="Fujiyama A."/>
            <person name="Inagaki F."/>
            <person name="Takami H."/>
        </authorList>
    </citation>
    <scope>NUCLEOTIDE SEQUENCE</scope>
    <source>
        <strain evidence="2">Expedition CK06-06</strain>
    </source>
</reference>